<accession>A0A4C1TYB1</accession>
<comment type="caution">
    <text evidence="2">The sequence shown here is derived from an EMBL/GenBank/DDBJ whole genome shotgun (WGS) entry which is preliminary data.</text>
</comment>
<gene>
    <name evidence="2" type="ORF">EVAR_78509_1</name>
</gene>
<protein>
    <submittedName>
        <fullName evidence="2">Uncharacterized protein</fullName>
    </submittedName>
</protein>
<feature type="region of interest" description="Disordered" evidence="1">
    <location>
        <begin position="1"/>
        <end position="59"/>
    </location>
</feature>
<evidence type="ECO:0000313" key="3">
    <source>
        <dbReference type="Proteomes" id="UP000299102"/>
    </source>
</evidence>
<keyword evidence="3" id="KW-1185">Reference proteome</keyword>
<name>A0A4C1TYB1_EUMVA</name>
<feature type="compositionally biased region" description="Polar residues" evidence="1">
    <location>
        <begin position="1"/>
        <end position="12"/>
    </location>
</feature>
<feature type="compositionally biased region" description="Basic and acidic residues" evidence="1">
    <location>
        <begin position="34"/>
        <end position="46"/>
    </location>
</feature>
<evidence type="ECO:0000256" key="1">
    <source>
        <dbReference type="SAM" id="MobiDB-lite"/>
    </source>
</evidence>
<organism evidence="2 3">
    <name type="scientific">Eumeta variegata</name>
    <name type="common">Bagworm moth</name>
    <name type="synonym">Eumeta japonica</name>
    <dbReference type="NCBI Taxonomy" id="151549"/>
    <lineage>
        <taxon>Eukaryota</taxon>
        <taxon>Metazoa</taxon>
        <taxon>Ecdysozoa</taxon>
        <taxon>Arthropoda</taxon>
        <taxon>Hexapoda</taxon>
        <taxon>Insecta</taxon>
        <taxon>Pterygota</taxon>
        <taxon>Neoptera</taxon>
        <taxon>Endopterygota</taxon>
        <taxon>Lepidoptera</taxon>
        <taxon>Glossata</taxon>
        <taxon>Ditrysia</taxon>
        <taxon>Tineoidea</taxon>
        <taxon>Psychidae</taxon>
        <taxon>Oiketicinae</taxon>
        <taxon>Eumeta</taxon>
    </lineage>
</organism>
<evidence type="ECO:0000313" key="2">
    <source>
        <dbReference type="EMBL" id="GBP19039.1"/>
    </source>
</evidence>
<dbReference type="EMBL" id="BGZK01000103">
    <property type="protein sequence ID" value="GBP19039.1"/>
    <property type="molecule type" value="Genomic_DNA"/>
</dbReference>
<reference evidence="2 3" key="1">
    <citation type="journal article" date="2019" name="Commun. Biol.">
        <title>The bagworm genome reveals a unique fibroin gene that provides high tensile strength.</title>
        <authorList>
            <person name="Kono N."/>
            <person name="Nakamura H."/>
            <person name="Ohtoshi R."/>
            <person name="Tomita M."/>
            <person name="Numata K."/>
            <person name="Arakawa K."/>
        </authorList>
    </citation>
    <scope>NUCLEOTIDE SEQUENCE [LARGE SCALE GENOMIC DNA]</scope>
</reference>
<dbReference type="AlphaFoldDB" id="A0A4C1TYB1"/>
<dbReference type="Proteomes" id="UP000299102">
    <property type="component" value="Unassembled WGS sequence"/>
</dbReference>
<sequence length="98" mass="10612">MTRNETSLVPSNDRSRPKGHSAPLKNHSHPSPPGREEGRWDSHGPSDETAPNRGPVEKLECNSPIETAIGKLVGAGADWSSDECTFNARALRSVNLLQ</sequence>
<proteinExistence type="predicted"/>